<dbReference type="Pfam" id="PF10344">
    <property type="entry name" value="Hobbit"/>
    <property type="match status" value="2"/>
</dbReference>
<organism evidence="1 2">
    <name type="scientific">Ditylenchus dipsaci</name>
    <dbReference type="NCBI Taxonomy" id="166011"/>
    <lineage>
        <taxon>Eukaryota</taxon>
        <taxon>Metazoa</taxon>
        <taxon>Ecdysozoa</taxon>
        <taxon>Nematoda</taxon>
        <taxon>Chromadorea</taxon>
        <taxon>Rhabditida</taxon>
        <taxon>Tylenchina</taxon>
        <taxon>Tylenchomorpha</taxon>
        <taxon>Sphaerularioidea</taxon>
        <taxon>Anguinidae</taxon>
        <taxon>Anguininae</taxon>
        <taxon>Ditylenchus</taxon>
    </lineage>
</organism>
<keyword evidence="1" id="KW-1185">Reference proteome</keyword>
<sequence length="355" mass="41668">MLQKYLLNCFLFRLHSENTHLQAEIEEHKLKQNELIDDLAMMISCFKEKEVEEQAEAHRLKMLHEDEDQSLIARRFEVCFEDCIWRLTENDGQISLAEMQIRNFLYTRTARIDNSGDHLLEIGIVKVMNLLPNSKYKETLAKLVNGNSVGNDRTPSIRVICRELPAVGGISIKEHFEVNIVPMHAQITYRFFEKMMAYFFPGRNIDKEDQQNLDVGDEQQVQQTFSLARKVRGAVTRKSQKEQHVCLHHHPQVPFVVSYKGNKEKNIEDVDRFNLTFPIFEYHDKNWTWLDLALAIKQRCKRVLLQQFMTQKLLRNRIMGVERVVGANVEPIDEEEKKRIVLGTTTILDKSKRKK</sequence>
<dbReference type="InterPro" id="IPR045167">
    <property type="entry name" value="Hobbit"/>
</dbReference>
<dbReference type="WBParaSite" id="jg19324.2">
    <property type="protein sequence ID" value="jg19324.2"/>
    <property type="gene ID" value="jg19324"/>
</dbReference>
<reference evidence="2" key="1">
    <citation type="submission" date="2022-11" db="UniProtKB">
        <authorList>
            <consortium name="WormBaseParasite"/>
        </authorList>
    </citation>
    <scope>IDENTIFICATION</scope>
</reference>
<dbReference type="Proteomes" id="UP000887574">
    <property type="component" value="Unplaced"/>
</dbReference>
<dbReference type="AlphaFoldDB" id="A0A915DGM2"/>
<protein>
    <submittedName>
        <fullName evidence="2">BLTP2/FMP27/Hobbit C-terminal domain-containing protein</fullName>
    </submittedName>
</protein>
<proteinExistence type="predicted"/>
<evidence type="ECO:0000313" key="2">
    <source>
        <dbReference type="WBParaSite" id="jg19324.2"/>
    </source>
</evidence>
<dbReference type="PANTHER" id="PTHR15678:SF6">
    <property type="entry name" value="BRIDGE-LIKE LIPID TRANSFER PROTEIN FAMILY MEMBER 2"/>
    <property type="match status" value="1"/>
</dbReference>
<dbReference type="PANTHER" id="PTHR15678">
    <property type="entry name" value="ANTIGEN MLAA-22-RELATED"/>
    <property type="match status" value="1"/>
</dbReference>
<name>A0A915DGM2_9BILA</name>
<evidence type="ECO:0000313" key="1">
    <source>
        <dbReference type="Proteomes" id="UP000887574"/>
    </source>
</evidence>
<accession>A0A915DGM2</accession>